<protein>
    <submittedName>
        <fullName evidence="1">Uncharacterized protein</fullName>
    </submittedName>
</protein>
<proteinExistence type="predicted"/>
<reference evidence="2" key="1">
    <citation type="submission" date="2016-10" db="EMBL/GenBank/DDBJ databases">
        <authorList>
            <person name="Varghese N."/>
            <person name="Submissions S."/>
        </authorList>
    </citation>
    <scope>NUCLEOTIDE SEQUENCE [LARGE SCALE GENOMIC DNA]</scope>
    <source>
        <strain evidence="2">BS3782</strain>
    </source>
</reference>
<evidence type="ECO:0000313" key="2">
    <source>
        <dbReference type="Proteomes" id="UP000182814"/>
    </source>
</evidence>
<gene>
    <name evidence="1" type="ORF">SAMN04490191_5117</name>
</gene>
<organism evidence="1 2">
    <name type="scientific">Pseudomonas lini</name>
    <dbReference type="NCBI Taxonomy" id="163011"/>
    <lineage>
        <taxon>Bacteria</taxon>
        <taxon>Pseudomonadati</taxon>
        <taxon>Pseudomonadota</taxon>
        <taxon>Gammaproteobacteria</taxon>
        <taxon>Pseudomonadales</taxon>
        <taxon>Pseudomonadaceae</taxon>
        <taxon>Pseudomonas</taxon>
    </lineage>
</organism>
<accession>A0A1H2B9S0</accession>
<name>A0A1H2B9S0_9PSED</name>
<sequence>MDCRSSYTRSWAWVKELGLSYEIGRLWMVSNVNR</sequence>
<dbReference type="EMBL" id="LT629746">
    <property type="protein sequence ID" value="SDT54971.1"/>
    <property type="molecule type" value="Genomic_DNA"/>
</dbReference>
<keyword evidence="2" id="KW-1185">Reference proteome</keyword>
<dbReference type="Proteomes" id="UP000182814">
    <property type="component" value="Chromosome I"/>
</dbReference>
<dbReference type="AlphaFoldDB" id="A0A1H2B9S0"/>
<evidence type="ECO:0000313" key="1">
    <source>
        <dbReference type="EMBL" id="SDT54971.1"/>
    </source>
</evidence>